<evidence type="ECO:0000313" key="2">
    <source>
        <dbReference type="Proteomes" id="UP000886595"/>
    </source>
</evidence>
<reference evidence="1 2" key="1">
    <citation type="submission" date="2020-02" db="EMBL/GenBank/DDBJ databases">
        <authorList>
            <person name="Ma Q."/>
            <person name="Huang Y."/>
            <person name="Song X."/>
            <person name="Pei D."/>
        </authorList>
    </citation>
    <scope>NUCLEOTIDE SEQUENCE [LARGE SCALE GENOMIC DNA]</scope>
    <source>
        <strain evidence="1">Sxm20200214</strain>
        <tissue evidence="1">Leaf</tissue>
    </source>
</reference>
<evidence type="ECO:0000313" key="1">
    <source>
        <dbReference type="EMBL" id="KAG2284226.1"/>
    </source>
</evidence>
<accession>A0A8X7UQ11</accession>
<sequence>MPRLPDAQRFPSHLTTISLKQSRLKKDPMPILEKLLHLKDISLQSRSFCGGRMDCSRDGFSQLQKLKFEGLEEWEE</sequence>
<name>A0A8X7UQ11_BRACI</name>
<keyword evidence="2" id="KW-1185">Reference proteome</keyword>
<dbReference type="OrthoDB" id="1113350at2759"/>
<dbReference type="PANTHER" id="PTHR15140">
    <property type="entry name" value="TUBULIN-SPECIFIC CHAPERONE E"/>
    <property type="match status" value="1"/>
</dbReference>
<gene>
    <name evidence="1" type="ORF">Bca52824_055446</name>
</gene>
<protein>
    <submittedName>
        <fullName evidence="1">Uncharacterized protein</fullName>
    </submittedName>
</protein>
<comment type="caution">
    <text evidence="1">The sequence shown here is derived from an EMBL/GenBank/DDBJ whole genome shotgun (WGS) entry which is preliminary data.</text>
</comment>
<organism evidence="1 2">
    <name type="scientific">Brassica carinata</name>
    <name type="common">Ethiopian mustard</name>
    <name type="synonym">Abyssinian cabbage</name>
    <dbReference type="NCBI Taxonomy" id="52824"/>
    <lineage>
        <taxon>Eukaryota</taxon>
        <taxon>Viridiplantae</taxon>
        <taxon>Streptophyta</taxon>
        <taxon>Embryophyta</taxon>
        <taxon>Tracheophyta</taxon>
        <taxon>Spermatophyta</taxon>
        <taxon>Magnoliopsida</taxon>
        <taxon>eudicotyledons</taxon>
        <taxon>Gunneridae</taxon>
        <taxon>Pentapetalae</taxon>
        <taxon>rosids</taxon>
        <taxon>malvids</taxon>
        <taxon>Brassicales</taxon>
        <taxon>Brassicaceae</taxon>
        <taxon>Brassiceae</taxon>
        <taxon>Brassica</taxon>
    </lineage>
</organism>
<dbReference type="Proteomes" id="UP000886595">
    <property type="component" value="Unassembled WGS sequence"/>
</dbReference>
<dbReference type="EMBL" id="JAAMPC010000011">
    <property type="protein sequence ID" value="KAG2284226.1"/>
    <property type="molecule type" value="Genomic_DNA"/>
</dbReference>
<dbReference type="PANTHER" id="PTHR15140:SF37">
    <property type="entry name" value="UBIQUITIN-LIKE DOMAIN-CONTAINING PROTEIN"/>
    <property type="match status" value="1"/>
</dbReference>
<dbReference type="AlphaFoldDB" id="A0A8X7UQ11"/>
<proteinExistence type="predicted"/>